<dbReference type="PANTHER" id="PTHR37038:SF14">
    <property type="entry name" value="TRANSCRIPTIONAL ACTIVATOR"/>
    <property type="match status" value="1"/>
</dbReference>
<dbReference type="Pfam" id="PF01381">
    <property type="entry name" value="HTH_3"/>
    <property type="match status" value="1"/>
</dbReference>
<evidence type="ECO:0000313" key="3">
    <source>
        <dbReference type="EMBL" id="TYS57156.1"/>
    </source>
</evidence>
<dbReference type="InterPro" id="IPR010982">
    <property type="entry name" value="Lambda_DNA-bd_dom_sf"/>
</dbReference>
<proteinExistence type="predicted"/>
<feature type="domain" description="HTH cro/C1-type" evidence="2">
    <location>
        <begin position="23"/>
        <end position="74"/>
    </location>
</feature>
<comment type="caution">
    <text evidence="3">The sequence shown here is derived from an EMBL/GenBank/DDBJ whole genome shotgun (WGS) entry which is preliminary data.</text>
</comment>
<keyword evidence="1" id="KW-0802">TPR repeat</keyword>
<dbReference type="CDD" id="cd00093">
    <property type="entry name" value="HTH_XRE"/>
    <property type="match status" value="1"/>
</dbReference>
<name>A0A5D4S616_9BACI</name>
<organism evidence="3 4">
    <name type="scientific">Rossellomorea marisflavi</name>
    <dbReference type="NCBI Taxonomy" id="189381"/>
    <lineage>
        <taxon>Bacteria</taxon>
        <taxon>Bacillati</taxon>
        <taxon>Bacillota</taxon>
        <taxon>Bacilli</taxon>
        <taxon>Bacillales</taxon>
        <taxon>Bacillaceae</taxon>
        <taxon>Rossellomorea</taxon>
    </lineage>
</organism>
<accession>A0A5D4S616</accession>
<dbReference type="SUPFAM" id="SSF48452">
    <property type="entry name" value="TPR-like"/>
    <property type="match status" value="1"/>
</dbReference>
<dbReference type="SMART" id="SM00530">
    <property type="entry name" value="HTH_XRE"/>
    <property type="match status" value="1"/>
</dbReference>
<dbReference type="InterPro" id="IPR011990">
    <property type="entry name" value="TPR-like_helical_dom_sf"/>
</dbReference>
<dbReference type="Proteomes" id="UP000322997">
    <property type="component" value="Unassembled WGS sequence"/>
</dbReference>
<dbReference type="SMART" id="SM00028">
    <property type="entry name" value="TPR"/>
    <property type="match status" value="3"/>
</dbReference>
<dbReference type="SUPFAM" id="SSF47413">
    <property type="entry name" value="lambda repressor-like DNA-binding domains"/>
    <property type="match status" value="1"/>
</dbReference>
<evidence type="ECO:0000256" key="1">
    <source>
        <dbReference type="PROSITE-ProRule" id="PRU00339"/>
    </source>
</evidence>
<dbReference type="EMBL" id="VTEQ01000001">
    <property type="protein sequence ID" value="TYS57156.1"/>
    <property type="molecule type" value="Genomic_DNA"/>
</dbReference>
<evidence type="ECO:0000259" key="2">
    <source>
        <dbReference type="PROSITE" id="PS50943"/>
    </source>
</evidence>
<dbReference type="Pfam" id="PF13181">
    <property type="entry name" value="TPR_8"/>
    <property type="match status" value="1"/>
</dbReference>
<dbReference type="PROSITE" id="PS50943">
    <property type="entry name" value="HTH_CROC1"/>
    <property type="match status" value="1"/>
</dbReference>
<reference evidence="3 4" key="1">
    <citation type="submission" date="2019-08" db="EMBL/GenBank/DDBJ databases">
        <title>Bacillus genomes from the desert of Cuatro Cienegas, Coahuila.</title>
        <authorList>
            <person name="Olmedo-Alvarez G."/>
        </authorList>
    </citation>
    <scope>NUCLEOTIDE SEQUENCE [LARGE SCALE GENOMIC DNA]</scope>
    <source>
        <strain evidence="3 4">CH108_3D</strain>
    </source>
</reference>
<dbReference type="AlphaFoldDB" id="A0A5D4S616"/>
<sequence length="310" mass="36975">MKPLLGRRVDSMKLAEIGKKICELRNEMNLTQGELAEGICTQALISLIEKGESDPNATILYQIAKKLGVDVNYFFHIGSTPRLDYVHEVEKQVRKLRVVYQYKEMMDIVRTEEKNPLFYNDPQKLQFLYWHKSIYYFEVEKDHEKAESMLEKAFDIFPRHKRAYTEMEMEMMMTRCNYRYQIGQYENVVELYSRLEHILVGTKRILTNKSIRTRFYYNLARAHTMLGNFGKSLALLNEGIDWCIECEELYLMPPLHYLTGYTYERMENYEKALEYLDYSIQLYDLTPGHPVEEFLSEKRSNYIEVLRGKE</sequence>
<dbReference type="Gene3D" id="1.25.40.10">
    <property type="entry name" value="Tetratricopeptide repeat domain"/>
    <property type="match status" value="1"/>
</dbReference>
<feature type="repeat" description="TPR" evidence="1">
    <location>
        <begin position="253"/>
        <end position="286"/>
    </location>
</feature>
<dbReference type="PANTHER" id="PTHR37038">
    <property type="entry name" value="TRANSCRIPTIONAL REGULATOR-RELATED"/>
    <property type="match status" value="1"/>
</dbReference>
<dbReference type="InterPro" id="IPR019734">
    <property type="entry name" value="TPR_rpt"/>
</dbReference>
<gene>
    <name evidence="3" type="ORF">FZC83_06230</name>
</gene>
<dbReference type="GO" id="GO:0003677">
    <property type="term" value="F:DNA binding"/>
    <property type="evidence" value="ECO:0007669"/>
    <property type="project" value="InterPro"/>
</dbReference>
<dbReference type="InterPro" id="IPR053163">
    <property type="entry name" value="HTH-type_regulator_Rgg"/>
</dbReference>
<protein>
    <submittedName>
        <fullName evidence="3">Helix-turn-helix transcriptional regulator</fullName>
    </submittedName>
</protein>
<dbReference type="InterPro" id="IPR001387">
    <property type="entry name" value="Cro/C1-type_HTH"/>
</dbReference>
<evidence type="ECO:0000313" key="4">
    <source>
        <dbReference type="Proteomes" id="UP000322997"/>
    </source>
</evidence>
<dbReference type="PROSITE" id="PS50005">
    <property type="entry name" value="TPR"/>
    <property type="match status" value="1"/>
</dbReference>